<dbReference type="InterPro" id="IPR007235">
    <property type="entry name" value="Glyco_trans_28_C"/>
</dbReference>
<keyword evidence="3" id="KW-1185">Reference proteome</keyword>
<dbReference type="SUPFAM" id="SSF53756">
    <property type="entry name" value="UDP-Glycosyltransferase/glycogen phosphorylase"/>
    <property type="match status" value="1"/>
</dbReference>
<sequence>MTSTPIRVLMYSHDSQGLGHVRRNLAIAHHIAKTIPNVSGLLLSGLAPSHLFPLPAGFDWVAVPGISKGENGYQARNLNEETSRLIELRSAIISATLLSFQPDIVVVDRHIFGVWQELKAPLIALKQSHPDTHIVLGMREILDSPEVALAEWDRLGDIDIVYDLIDAIWVYGDKHVHDPVVSGEIPLALADKVKFTGYLSKGRNITDRNSDIAAKPFILTTVGGGEDGFGLARIAVDIAVPAGHQHVVVAGPQLDEHQFELLTRAAENRPEVKVIKSWPGLASQIDRASAVISMGGYNTIAEILATDTPAMIVPREVPRLEQLIRARSLATVGMVEYTRMKDLETQGLSEWVKTAVTRTVNRSSVSRKGLTKAAEFTAELFSSDRVEVMS</sequence>
<dbReference type="AlphaFoldDB" id="A0A0G3GX40"/>
<dbReference type="PANTHER" id="PTHR21015">
    <property type="entry name" value="UDP-N-ACETYLGLUCOSAMINE--N-ACETYLMURAMYL-(PENTAPEPTIDE) PYROPHOSPHORYL-UNDECAPRENOL N-ACETYLGLUCOSAMINE TRANSFERASE 1"/>
    <property type="match status" value="1"/>
</dbReference>
<dbReference type="STRING" id="571915.CMUST_06910"/>
<evidence type="ECO:0000313" key="2">
    <source>
        <dbReference type="EMBL" id="AKK05716.1"/>
    </source>
</evidence>
<evidence type="ECO:0000313" key="3">
    <source>
        <dbReference type="Proteomes" id="UP000035199"/>
    </source>
</evidence>
<dbReference type="GO" id="GO:0016758">
    <property type="term" value="F:hexosyltransferase activity"/>
    <property type="evidence" value="ECO:0007669"/>
    <property type="project" value="InterPro"/>
</dbReference>
<dbReference type="RefSeq" id="WP_047261878.1">
    <property type="nucleotide sequence ID" value="NZ_CP011542.1"/>
</dbReference>
<accession>A0A0G3GX40</accession>
<dbReference type="KEGG" id="cmv:CMUST_06910"/>
<protein>
    <submittedName>
        <fullName evidence="2">Putative glycosyl transferase</fullName>
    </submittedName>
</protein>
<dbReference type="Proteomes" id="UP000035199">
    <property type="component" value="Chromosome"/>
</dbReference>
<reference evidence="3" key="2">
    <citation type="submission" date="2015-05" db="EMBL/GenBank/DDBJ databases">
        <title>Complete genome sequence of Corynebacterium mustelae DSM 45274, isolated from various tissues of a male ferret with lethal sepsis.</title>
        <authorList>
            <person name="Ruckert C."/>
            <person name="Albersmeier A."/>
            <person name="Winkler A."/>
            <person name="Tauch A."/>
        </authorList>
    </citation>
    <scope>NUCLEOTIDE SEQUENCE [LARGE SCALE GENOMIC DNA]</scope>
    <source>
        <strain evidence="3">DSM 45274</strain>
    </source>
</reference>
<keyword evidence="2" id="KW-0808">Transferase</keyword>
<organism evidence="2 3">
    <name type="scientific">Corynebacterium mustelae</name>
    <dbReference type="NCBI Taxonomy" id="571915"/>
    <lineage>
        <taxon>Bacteria</taxon>
        <taxon>Bacillati</taxon>
        <taxon>Actinomycetota</taxon>
        <taxon>Actinomycetes</taxon>
        <taxon>Mycobacteriales</taxon>
        <taxon>Corynebacteriaceae</taxon>
        <taxon>Corynebacterium</taxon>
    </lineage>
</organism>
<dbReference type="PATRIC" id="fig|571915.4.peg.1471"/>
<dbReference type="Pfam" id="PF04101">
    <property type="entry name" value="Glyco_tran_28_C"/>
    <property type="match status" value="1"/>
</dbReference>
<dbReference type="Gene3D" id="3.40.50.2000">
    <property type="entry name" value="Glycogen Phosphorylase B"/>
    <property type="match status" value="1"/>
</dbReference>
<reference evidence="2 3" key="1">
    <citation type="journal article" date="2015" name="Genome Announc.">
        <title>Complete Genome Sequence of the Type Strain Corynebacterium mustelae DSM 45274, Isolated from Various Tissues of a Male Ferret with Lethal Sepsis.</title>
        <authorList>
            <person name="Ruckert C."/>
            <person name="Eimer J."/>
            <person name="Winkler A."/>
            <person name="Tauch A."/>
        </authorList>
    </citation>
    <scope>NUCLEOTIDE SEQUENCE [LARGE SCALE GENOMIC DNA]</scope>
    <source>
        <strain evidence="2 3">DSM 45274</strain>
    </source>
</reference>
<proteinExistence type="predicted"/>
<evidence type="ECO:0000259" key="1">
    <source>
        <dbReference type="Pfam" id="PF04101"/>
    </source>
</evidence>
<name>A0A0G3GX40_9CORY</name>
<gene>
    <name evidence="2" type="ORF">CMUST_06910</name>
</gene>
<dbReference type="EMBL" id="CP011542">
    <property type="protein sequence ID" value="AKK05716.1"/>
    <property type="molecule type" value="Genomic_DNA"/>
</dbReference>
<dbReference type="PANTHER" id="PTHR21015:SF28">
    <property type="entry name" value="SLL1722 PROTEIN"/>
    <property type="match status" value="1"/>
</dbReference>
<feature type="domain" description="Glycosyl transferase family 28 C-terminal" evidence="1">
    <location>
        <begin position="248"/>
        <end position="368"/>
    </location>
</feature>